<dbReference type="EMBL" id="PCDP01000038">
    <property type="protein sequence ID" value="PZM12030.1"/>
    <property type="molecule type" value="Genomic_DNA"/>
</dbReference>
<organism evidence="2 3">
    <name type="scientific">Rhizobium tubonense</name>
    <dbReference type="NCBI Taxonomy" id="484088"/>
    <lineage>
        <taxon>Bacteria</taxon>
        <taxon>Pseudomonadati</taxon>
        <taxon>Pseudomonadota</taxon>
        <taxon>Alphaproteobacteria</taxon>
        <taxon>Hyphomicrobiales</taxon>
        <taxon>Rhizobiaceae</taxon>
        <taxon>Rhizobium/Agrobacterium group</taxon>
        <taxon>Rhizobium</taxon>
    </lineage>
</organism>
<evidence type="ECO:0000313" key="3">
    <source>
        <dbReference type="Proteomes" id="UP000248925"/>
    </source>
</evidence>
<name>A0A2W4EMI2_9HYPH</name>
<sequence length="139" mass="14562">MNPFETGVADSEETDYRTHRAMPRMIASLVVAFFAYIGLALGGGFGAIANTETSSFSAGKSNQPLYQSLRDTARGIVVVERNADAKGSWHDGNAALAPVPPSLSIFNPISQPRDLAGAAPATAVSFRPYLARGPPLVAA</sequence>
<keyword evidence="1" id="KW-1133">Transmembrane helix</keyword>
<keyword evidence="1" id="KW-0812">Transmembrane</keyword>
<protein>
    <submittedName>
        <fullName evidence="2">Uncharacterized protein</fullName>
    </submittedName>
</protein>
<evidence type="ECO:0000256" key="1">
    <source>
        <dbReference type="SAM" id="Phobius"/>
    </source>
</evidence>
<comment type="caution">
    <text evidence="2">The sequence shown here is derived from an EMBL/GenBank/DDBJ whole genome shotgun (WGS) entry which is preliminary data.</text>
</comment>
<keyword evidence="3" id="KW-1185">Reference proteome</keyword>
<dbReference type="AlphaFoldDB" id="A0A2W4EMI2"/>
<proteinExistence type="predicted"/>
<dbReference type="Proteomes" id="UP000248925">
    <property type="component" value="Unassembled WGS sequence"/>
</dbReference>
<evidence type="ECO:0000313" key="2">
    <source>
        <dbReference type="EMBL" id="PZM12030.1"/>
    </source>
</evidence>
<dbReference type="RefSeq" id="WP_111161646.1">
    <property type="nucleotide sequence ID" value="NZ_PCDP01000038.1"/>
</dbReference>
<reference evidence="2 3" key="1">
    <citation type="journal article" date="2018" name="Sci. Rep.">
        <title>Rhizobium tumorigenes sp. nov., a novel plant tumorigenic bacterium isolated from cane gall tumors on thornless blackberry.</title>
        <authorList>
            <person name="Kuzmanovi N."/>
            <person name="Smalla K."/>
            <person name="Gronow S."/>
            <person name="PuBawska J."/>
        </authorList>
    </citation>
    <scope>NUCLEOTIDE SEQUENCE [LARGE SCALE GENOMIC DNA]</scope>
    <source>
        <strain evidence="2 3">CCBAU 85046</strain>
    </source>
</reference>
<feature type="transmembrane region" description="Helical" evidence="1">
    <location>
        <begin position="26"/>
        <end position="48"/>
    </location>
</feature>
<accession>A0A2W4EMI2</accession>
<keyword evidence="1" id="KW-0472">Membrane</keyword>
<dbReference type="OrthoDB" id="8367051at2"/>
<gene>
    <name evidence="2" type="ORF">CPY51_18150</name>
</gene>